<sequence length="120" mass="12031">MNSLTVVVLCIALAAAHAGVVAPLANIAAVAAHDSPIVAPHVLAPHVVAPGVLAGAGVIAARGLIASPLTASGYPLLAAGSGIEGQYIHDARGNGLDGQYVHDFTETLYDNGQYHGEIYA</sequence>
<feature type="signal peptide" evidence="1">
    <location>
        <begin position="1"/>
        <end position="18"/>
    </location>
</feature>
<organism evidence="2 3">
    <name type="scientific">Ignelater luminosus</name>
    <name type="common">Cucubano</name>
    <name type="synonym">Pyrophorus luminosus</name>
    <dbReference type="NCBI Taxonomy" id="2038154"/>
    <lineage>
        <taxon>Eukaryota</taxon>
        <taxon>Metazoa</taxon>
        <taxon>Ecdysozoa</taxon>
        <taxon>Arthropoda</taxon>
        <taxon>Hexapoda</taxon>
        <taxon>Insecta</taxon>
        <taxon>Pterygota</taxon>
        <taxon>Neoptera</taxon>
        <taxon>Endopterygota</taxon>
        <taxon>Coleoptera</taxon>
        <taxon>Polyphaga</taxon>
        <taxon>Elateriformia</taxon>
        <taxon>Elateroidea</taxon>
        <taxon>Elateridae</taxon>
        <taxon>Agrypninae</taxon>
        <taxon>Pyrophorini</taxon>
        <taxon>Ignelater</taxon>
    </lineage>
</organism>
<comment type="caution">
    <text evidence="2">The sequence shown here is derived from an EMBL/GenBank/DDBJ whole genome shotgun (WGS) entry which is preliminary data.</text>
</comment>
<feature type="chain" id="PRO_5035439273" evidence="1">
    <location>
        <begin position="19"/>
        <end position="120"/>
    </location>
</feature>
<dbReference type="EMBL" id="VTPC01091272">
    <property type="protein sequence ID" value="KAF2878844.1"/>
    <property type="molecule type" value="Genomic_DNA"/>
</dbReference>
<gene>
    <name evidence="2" type="ORF">ILUMI_27332</name>
</gene>
<protein>
    <submittedName>
        <fullName evidence="2">Uncharacterized protein</fullName>
    </submittedName>
</protein>
<name>A0A8K0C3L7_IGNLU</name>
<keyword evidence="1" id="KW-0732">Signal</keyword>
<dbReference type="Proteomes" id="UP000801492">
    <property type="component" value="Unassembled WGS sequence"/>
</dbReference>
<evidence type="ECO:0000313" key="3">
    <source>
        <dbReference type="Proteomes" id="UP000801492"/>
    </source>
</evidence>
<evidence type="ECO:0000256" key="1">
    <source>
        <dbReference type="SAM" id="SignalP"/>
    </source>
</evidence>
<accession>A0A8K0C3L7</accession>
<dbReference type="OrthoDB" id="6748340at2759"/>
<dbReference type="AlphaFoldDB" id="A0A8K0C3L7"/>
<keyword evidence="3" id="KW-1185">Reference proteome</keyword>
<proteinExistence type="predicted"/>
<evidence type="ECO:0000313" key="2">
    <source>
        <dbReference type="EMBL" id="KAF2878844.1"/>
    </source>
</evidence>
<reference evidence="2" key="1">
    <citation type="submission" date="2019-08" db="EMBL/GenBank/DDBJ databases">
        <title>The genome of the North American firefly Photinus pyralis.</title>
        <authorList>
            <consortium name="Photinus pyralis genome working group"/>
            <person name="Fallon T.R."/>
            <person name="Sander Lower S.E."/>
            <person name="Weng J.-K."/>
        </authorList>
    </citation>
    <scope>NUCLEOTIDE SEQUENCE</scope>
    <source>
        <strain evidence="2">TRF0915ILg1</strain>
        <tissue evidence="2">Whole body</tissue>
    </source>
</reference>